<protein>
    <submittedName>
        <fullName evidence="1">Uncharacterized protein</fullName>
    </submittedName>
</protein>
<feature type="non-terminal residue" evidence="1">
    <location>
        <position position="58"/>
    </location>
</feature>
<keyword evidence="2" id="KW-1185">Reference proteome</keyword>
<reference evidence="1 2" key="1">
    <citation type="submission" date="2015-03" db="EMBL/GenBank/DDBJ databases">
        <title>Draft genome of the nematode, Opisthorchis viverrini.</title>
        <authorList>
            <person name="Mitreva M."/>
        </authorList>
    </citation>
    <scope>NUCLEOTIDE SEQUENCE [LARGE SCALE GENOMIC DNA]</scope>
    <source>
        <strain evidence="1">Khon Kaen</strain>
    </source>
</reference>
<proteinExistence type="predicted"/>
<sequence>MKDSMIVKEVVLLVGFVFQCKNTLQLIQVLVGVIELLAKKYDGTKSLLVLTEKNLEKE</sequence>
<organism evidence="1 2">
    <name type="scientific">Opisthorchis viverrini</name>
    <name type="common">Southeast Asian liver fluke</name>
    <dbReference type="NCBI Taxonomy" id="6198"/>
    <lineage>
        <taxon>Eukaryota</taxon>
        <taxon>Metazoa</taxon>
        <taxon>Spiralia</taxon>
        <taxon>Lophotrochozoa</taxon>
        <taxon>Platyhelminthes</taxon>
        <taxon>Trematoda</taxon>
        <taxon>Digenea</taxon>
        <taxon>Opisthorchiida</taxon>
        <taxon>Opisthorchiata</taxon>
        <taxon>Opisthorchiidae</taxon>
        <taxon>Opisthorchis</taxon>
    </lineage>
</organism>
<gene>
    <name evidence="1" type="ORF">X801_06442</name>
</gene>
<dbReference type="EMBL" id="KV894989">
    <property type="protein sequence ID" value="OON17717.1"/>
    <property type="molecule type" value="Genomic_DNA"/>
</dbReference>
<accession>A0A1S8WTF3</accession>
<name>A0A1S8WTF3_OPIVI</name>
<dbReference type="AlphaFoldDB" id="A0A1S8WTF3"/>
<evidence type="ECO:0000313" key="1">
    <source>
        <dbReference type="EMBL" id="OON17717.1"/>
    </source>
</evidence>
<evidence type="ECO:0000313" key="2">
    <source>
        <dbReference type="Proteomes" id="UP000243686"/>
    </source>
</evidence>
<dbReference type="Proteomes" id="UP000243686">
    <property type="component" value="Unassembled WGS sequence"/>
</dbReference>